<dbReference type="GeneID" id="26659440"/>
<dbReference type="Proteomes" id="UP000066737">
    <property type="component" value="Chromosome I"/>
</dbReference>
<reference evidence="4" key="1">
    <citation type="journal article" date="2016" name="Environ. Microbiol.">
        <title>The complete genome of a viable archaeum isolated from 123-million-year-old rock salt.</title>
        <authorList>
            <person name="Jaakkola S.T."/>
            <person name="Pfeiffer F."/>
            <person name="Ravantti J.J."/>
            <person name="Guo Q."/>
            <person name="Liu Y."/>
            <person name="Chen X."/>
            <person name="Ma H."/>
            <person name="Yang C."/>
            <person name="Oksanen H.M."/>
            <person name="Bamford D.H."/>
        </authorList>
    </citation>
    <scope>NUCLEOTIDE SEQUENCE</scope>
    <source>
        <strain evidence="4">JI20-1</strain>
    </source>
</reference>
<sequence length="420" mass="43635">MPADFADSVYLASLTSEDLTDAFGEGYATAAEPPAVSDLLRSLADTHAWATRDTDVLAALDRGDYVCFHREFGLRAVGQVWSTTADSSEVARYTDIEEPDGEWGVVTLTNVQPALDHVSLLSLGMDDARRDDSLYRLPEAVAADLRAEYTTPARLVEDAVANPLAFDVPPGGTPGDRRPDPESFDASAPAVTGTETVLDAHLDALDGVRAVAWRVLGLASFLLAATLAVVAVFRPPDGSRIVLTTPVSAGVAAVTVGTAIAAGVAVHAAVAPRPGLAAFTREQAAAVRRAGETERPGDAATHLAGKVEAFCTHLATRTRRLGFAVAAATVAVLVGCVYVAYGLGTQISPSVEPLSGVALAGFPVLVVAATLVVARHHVRAALPERPTDAPSGVASIPTVAVGQRLDALKRRVSGLAGRFR</sequence>
<evidence type="ECO:0000313" key="4">
    <source>
        <dbReference type="Proteomes" id="UP000066737"/>
    </source>
</evidence>
<accession>A0A0U5H7U5</accession>
<feature type="region of interest" description="Disordered" evidence="1">
    <location>
        <begin position="167"/>
        <end position="188"/>
    </location>
</feature>
<dbReference type="STRING" id="1407499.HHUB_2809"/>
<feature type="transmembrane region" description="Helical" evidence="2">
    <location>
        <begin position="353"/>
        <end position="374"/>
    </location>
</feature>
<dbReference type="AlphaFoldDB" id="A0A0U5H7U5"/>
<feature type="transmembrane region" description="Helical" evidence="2">
    <location>
        <begin position="245"/>
        <end position="271"/>
    </location>
</feature>
<gene>
    <name evidence="3" type="ORF">HHUB_2809</name>
</gene>
<evidence type="ECO:0000256" key="1">
    <source>
        <dbReference type="SAM" id="MobiDB-lite"/>
    </source>
</evidence>
<name>A0A0U5H7U5_9EURY</name>
<evidence type="ECO:0000313" key="3">
    <source>
        <dbReference type="EMBL" id="CQH58717.1"/>
    </source>
</evidence>
<protein>
    <submittedName>
        <fullName evidence="3">Uncharacterized protein</fullName>
    </submittedName>
</protein>
<dbReference type="RefSeq" id="WP_059057218.1">
    <property type="nucleotide sequence ID" value="NZ_CEML01000001.1"/>
</dbReference>
<dbReference type="EMBL" id="LN831302">
    <property type="protein sequence ID" value="CQH58717.1"/>
    <property type="molecule type" value="Genomic_DNA"/>
</dbReference>
<keyword evidence="2" id="KW-0472">Membrane</keyword>
<dbReference type="KEGG" id="hhb:Hhub_2809"/>
<keyword evidence="2" id="KW-1133">Transmembrane helix</keyword>
<feature type="transmembrane region" description="Helical" evidence="2">
    <location>
        <begin position="211"/>
        <end position="233"/>
    </location>
</feature>
<keyword evidence="4" id="KW-1185">Reference proteome</keyword>
<proteinExistence type="predicted"/>
<dbReference type="OrthoDB" id="252945at2157"/>
<evidence type="ECO:0000256" key="2">
    <source>
        <dbReference type="SAM" id="Phobius"/>
    </source>
</evidence>
<organism evidence="3 4">
    <name type="scientific">Halobacterium hubeiense</name>
    <dbReference type="NCBI Taxonomy" id="1407499"/>
    <lineage>
        <taxon>Archaea</taxon>
        <taxon>Methanobacteriati</taxon>
        <taxon>Methanobacteriota</taxon>
        <taxon>Stenosarchaea group</taxon>
        <taxon>Halobacteria</taxon>
        <taxon>Halobacteriales</taxon>
        <taxon>Halobacteriaceae</taxon>
        <taxon>Halobacterium</taxon>
    </lineage>
</organism>
<keyword evidence="2" id="KW-0812">Transmembrane</keyword>
<feature type="transmembrane region" description="Helical" evidence="2">
    <location>
        <begin position="321"/>
        <end position="341"/>
    </location>
</feature>